<gene>
    <name evidence="1" type="ORF">DXB12_13795</name>
</gene>
<dbReference type="Proteomes" id="UP000261055">
    <property type="component" value="Unassembled WGS sequence"/>
</dbReference>
<sequence length="66" mass="7390">MIRSEVSGRCTSTKIEGGGEDILYEYRAITKNLYEVMLETGMLPKMAERLIHGTASHGIKMAKEDK</sequence>
<keyword evidence="2" id="KW-1185">Reference proteome</keyword>
<evidence type="ECO:0000313" key="1">
    <source>
        <dbReference type="EMBL" id="RGO47638.1"/>
    </source>
</evidence>
<dbReference type="EMBL" id="QSVQ01000020">
    <property type="protein sequence ID" value="RGO47638.1"/>
    <property type="molecule type" value="Genomic_DNA"/>
</dbReference>
<dbReference type="AlphaFoldDB" id="A0A3E5GQC8"/>
<reference evidence="1 2" key="1">
    <citation type="submission" date="2018-08" db="EMBL/GenBank/DDBJ databases">
        <title>A genome reference for cultivated species of the human gut microbiota.</title>
        <authorList>
            <person name="Zou Y."/>
            <person name="Xue W."/>
            <person name="Luo G."/>
        </authorList>
    </citation>
    <scope>NUCLEOTIDE SEQUENCE [LARGE SCALE GENOMIC DNA]</scope>
    <source>
        <strain evidence="1 2">OM02-12</strain>
    </source>
</reference>
<protein>
    <submittedName>
        <fullName evidence="1">Uncharacterized protein</fullName>
    </submittedName>
</protein>
<accession>A0A3E5GQC8</accession>
<evidence type="ECO:0000313" key="2">
    <source>
        <dbReference type="Proteomes" id="UP000261055"/>
    </source>
</evidence>
<name>A0A3E5GQC8_9FIRM</name>
<comment type="caution">
    <text evidence="1">The sequence shown here is derived from an EMBL/GenBank/DDBJ whole genome shotgun (WGS) entry which is preliminary data.</text>
</comment>
<dbReference type="GeneID" id="92863009"/>
<organism evidence="1 2">
    <name type="scientific">Dorea formicigenerans</name>
    <dbReference type="NCBI Taxonomy" id="39486"/>
    <lineage>
        <taxon>Bacteria</taxon>
        <taxon>Bacillati</taxon>
        <taxon>Bacillota</taxon>
        <taxon>Clostridia</taxon>
        <taxon>Lachnospirales</taxon>
        <taxon>Lachnospiraceae</taxon>
        <taxon>Dorea</taxon>
    </lineage>
</organism>
<dbReference type="RefSeq" id="WP_005331998.1">
    <property type="nucleotide sequence ID" value="NZ_CP102279.1"/>
</dbReference>
<proteinExistence type="predicted"/>